<dbReference type="STRING" id="1631249.BQ8794_50721"/>
<keyword evidence="2" id="KW-1185">Reference proteome</keyword>
<dbReference type="EMBL" id="FTPD01000045">
    <property type="protein sequence ID" value="SIT58619.1"/>
    <property type="molecule type" value="Genomic_DNA"/>
</dbReference>
<gene>
    <name evidence="1" type="ORF">BQ8794_50721</name>
</gene>
<proteinExistence type="predicted"/>
<dbReference type="RefSeq" id="WP_077381620.1">
    <property type="nucleotide sequence ID" value="NZ_FTPD01000045.1"/>
</dbReference>
<protein>
    <submittedName>
        <fullName evidence="1">Phage protein D-like protein</fullName>
    </submittedName>
</protein>
<organism evidence="1 2">
    <name type="scientific">Mesorhizobium prunaredense</name>
    <dbReference type="NCBI Taxonomy" id="1631249"/>
    <lineage>
        <taxon>Bacteria</taxon>
        <taxon>Pseudomonadati</taxon>
        <taxon>Pseudomonadota</taxon>
        <taxon>Alphaproteobacteria</taxon>
        <taxon>Hyphomicrobiales</taxon>
        <taxon>Phyllobacteriaceae</taxon>
        <taxon>Mesorhizobium</taxon>
    </lineage>
</organism>
<name>A0A1R3VFD6_9HYPH</name>
<dbReference type="Proteomes" id="UP000188388">
    <property type="component" value="Unassembled WGS sequence"/>
</dbReference>
<accession>A0A1R3VFD6</accession>
<evidence type="ECO:0000313" key="2">
    <source>
        <dbReference type="Proteomes" id="UP000188388"/>
    </source>
</evidence>
<dbReference type="AlphaFoldDB" id="A0A1R3VFD6"/>
<reference evidence="2" key="1">
    <citation type="submission" date="2017-01" db="EMBL/GenBank/DDBJ databases">
        <authorList>
            <person name="Brunel B."/>
        </authorList>
    </citation>
    <scope>NUCLEOTIDE SEQUENCE [LARGE SCALE GENOMIC DNA]</scope>
</reference>
<sequence>MSAAAKIIPLHKETQPFYVPAFELHVKGRPVPVRDVIEVRYEDGIEKIDGFTLTVNNWDTVTQKPLYYGHEANAGIFVPGNKIRLYMGYQGDLRLMMTGLITSIDVQFPESGSSRIVVSGLNVLERFRRTQYTWSWPEEKKEGIRDSEVAKLLERQPDDKAGRPGLGVEVRTDKAAAGKEPLLPNIYMNNQFPIIFLMERARRCGYEVLAGEEDRGGSEPHSYLYFGPTNSLRDVTYELEWGKSLVSFHPTFASAQQIFAVKVCGWDRTAKKRIEERRTLDDLKDVAPNRDHIVVARTANREEVITDPPARTVEEAKKRADEVLKKSIGRMVEATGTTVGLPDLRGGKSVSITRTGVQFDGLYTVLSSTHTLDSSGYRTNFTARRVEPPANKRR</sequence>
<evidence type="ECO:0000313" key="1">
    <source>
        <dbReference type="EMBL" id="SIT58619.1"/>
    </source>
</evidence>